<dbReference type="PANTHER" id="PTHR44688:SF16">
    <property type="entry name" value="DNA-BINDING TRANSCRIPTIONAL ACTIVATOR DEVR_DOSR"/>
    <property type="match status" value="1"/>
</dbReference>
<gene>
    <name evidence="5" type="ORF">H1P_150011</name>
</gene>
<dbReference type="PROSITE" id="PS00622">
    <property type="entry name" value="HTH_LUXR_1"/>
    <property type="match status" value="1"/>
</dbReference>
<dbReference type="PANTHER" id="PTHR44688">
    <property type="entry name" value="DNA-BINDING TRANSCRIPTIONAL ACTIVATOR DEVR_DOSR"/>
    <property type="match status" value="1"/>
</dbReference>
<dbReference type="PRINTS" id="PR00038">
    <property type="entry name" value="HTHLUXR"/>
</dbReference>
<keyword evidence="2 5" id="KW-0238">DNA-binding</keyword>
<dbReference type="PROSITE" id="PS50043">
    <property type="entry name" value="HTH_LUXR_2"/>
    <property type="match status" value="1"/>
</dbReference>
<evidence type="ECO:0000256" key="3">
    <source>
        <dbReference type="ARBA" id="ARBA00023163"/>
    </source>
</evidence>
<dbReference type="InterPro" id="IPR036388">
    <property type="entry name" value="WH-like_DNA-bd_sf"/>
</dbReference>
<dbReference type="InterPro" id="IPR000792">
    <property type="entry name" value="Tscrpt_reg_LuxR_C"/>
</dbReference>
<reference evidence="5 6" key="1">
    <citation type="submission" date="2019-01" db="EMBL/GenBank/DDBJ databases">
        <authorList>
            <person name="Brito A."/>
        </authorList>
    </citation>
    <scope>NUCLEOTIDE SEQUENCE [LARGE SCALE GENOMIC DNA]</scope>
    <source>
        <strain evidence="5">1</strain>
    </source>
</reference>
<dbReference type="CDD" id="cd06170">
    <property type="entry name" value="LuxR_C_like"/>
    <property type="match status" value="1"/>
</dbReference>
<keyword evidence="6" id="KW-1185">Reference proteome</keyword>
<dbReference type="InterPro" id="IPR029016">
    <property type="entry name" value="GAF-like_dom_sf"/>
</dbReference>
<organism evidence="5 6">
    <name type="scientific">Hyella patelloides LEGE 07179</name>
    <dbReference type="NCBI Taxonomy" id="945734"/>
    <lineage>
        <taxon>Bacteria</taxon>
        <taxon>Bacillati</taxon>
        <taxon>Cyanobacteriota</taxon>
        <taxon>Cyanophyceae</taxon>
        <taxon>Pleurocapsales</taxon>
        <taxon>Hyellaceae</taxon>
        <taxon>Hyella</taxon>
    </lineage>
</organism>
<evidence type="ECO:0000313" key="6">
    <source>
        <dbReference type="Proteomes" id="UP000320055"/>
    </source>
</evidence>
<accession>A0A563VM58</accession>
<dbReference type="GO" id="GO:0006355">
    <property type="term" value="P:regulation of DNA-templated transcription"/>
    <property type="evidence" value="ECO:0007669"/>
    <property type="project" value="InterPro"/>
</dbReference>
<dbReference type="RefSeq" id="WP_144864109.1">
    <property type="nucleotide sequence ID" value="NZ_LR213777.1"/>
</dbReference>
<keyword evidence="3" id="KW-0804">Transcription</keyword>
<dbReference type="Proteomes" id="UP000320055">
    <property type="component" value="Unassembled WGS sequence"/>
</dbReference>
<evidence type="ECO:0000256" key="2">
    <source>
        <dbReference type="ARBA" id="ARBA00023125"/>
    </source>
</evidence>
<dbReference type="Gene3D" id="1.10.10.10">
    <property type="entry name" value="Winged helix-like DNA-binding domain superfamily/Winged helix DNA-binding domain"/>
    <property type="match status" value="1"/>
</dbReference>
<dbReference type="OrthoDB" id="423894at2"/>
<dbReference type="Pfam" id="PF00196">
    <property type="entry name" value="GerE"/>
    <property type="match status" value="1"/>
</dbReference>
<evidence type="ECO:0000259" key="4">
    <source>
        <dbReference type="PROSITE" id="PS50043"/>
    </source>
</evidence>
<sequence length="220" mass="24916">MKDSLKSLFEAIAKTESEKQLHLDVIGQIGSYFAAKRYQLFLLDRLPYIIKKSQTFQLASLLDRNPVIRYLMEHHAPIHEGVLLSTEKWRTLCPRFDHGHVMVGPIVNDGNLIGALGLTRDRNSESFNSQNIAEMSALCLHLSICFAKIQSQKIELTSSNIKLITPREVQIAELVAQGLTNAEIGKNLWITENSVKKALKRMFRKLKVSSRTEMIAKLSN</sequence>
<proteinExistence type="predicted"/>
<protein>
    <submittedName>
        <fullName evidence="5">Response regulator containing a CheY-like receiver domain and an HTH DNA-binding domain</fullName>
    </submittedName>
</protein>
<dbReference type="InterPro" id="IPR016032">
    <property type="entry name" value="Sig_transdc_resp-reg_C-effctor"/>
</dbReference>
<keyword evidence="1" id="KW-0805">Transcription regulation</keyword>
<dbReference type="GO" id="GO:0003677">
    <property type="term" value="F:DNA binding"/>
    <property type="evidence" value="ECO:0007669"/>
    <property type="project" value="UniProtKB-KW"/>
</dbReference>
<feature type="domain" description="HTH luxR-type" evidence="4">
    <location>
        <begin position="157"/>
        <end position="220"/>
    </location>
</feature>
<name>A0A563VM58_9CYAN</name>
<evidence type="ECO:0000313" key="5">
    <source>
        <dbReference type="EMBL" id="VEP12447.1"/>
    </source>
</evidence>
<dbReference type="InterPro" id="IPR003018">
    <property type="entry name" value="GAF"/>
</dbReference>
<dbReference type="SMART" id="SM00421">
    <property type="entry name" value="HTH_LUXR"/>
    <property type="match status" value="1"/>
</dbReference>
<dbReference type="SMART" id="SM00065">
    <property type="entry name" value="GAF"/>
    <property type="match status" value="1"/>
</dbReference>
<dbReference type="SUPFAM" id="SSF46894">
    <property type="entry name" value="C-terminal effector domain of the bipartite response regulators"/>
    <property type="match status" value="1"/>
</dbReference>
<evidence type="ECO:0000256" key="1">
    <source>
        <dbReference type="ARBA" id="ARBA00023015"/>
    </source>
</evidence>
<dbReference type="Gene3D" id="3.30.450.40">
    <property type="match status" value="1"/>
</dbReference>
<dbReference type="AlphaFoldDB" id="A0A563VM58"/>
<dbReference type="SUPFAM" id="SSF55781">
    <property type="entry name" value="GAF domain-like"/>
    <property type="match status" value="1"/>
</dbReference>
<dbReference type="EMBL" id="CAACVJ010000057">
    <property type="protein sequence ID" value="VEP12447.1"/>
    <property type="molecule type" value="Genomic_DNA"/>
</dbReference>